<dbReference type="Pfam" id="PF14244">
    <property type="entry name" value="Retrotran_gag_3"/>
    <property type="match status" value="1"/>
</dbReference>
<feature type="domain" description="Retrotransposon Copia-like N-terminal" evidence="2">
    <location>
        <begin position="72"/>
        <end position="111"/>
    </location>
</feature>
<protein>
    <recommendedName>
        <fullName evidence="2">Retrotransposon Copia-like N-terminal domain-containing protein</fullName>
    </recommendedName>
</protein>
<evidence type="ECO:0000313" key="4">
    <source>
        <dbReference type="Proteomes" id="UP000596661"/>
    </source>
</evidence>
<dbReference type="AlphaFoldDB" id="A0A803PSX4"/>
<organism evidence="3 4">
    <name type="scientific">Cannabis sativa</name>
    <name type="common">Hemp</name>
    <name type="synonym">Marijuana</name>
    <dbReference type="NCBI Taxonomy" id="3483"/>
    <lineage>
        <taxon>Eukaryota</taxon>
        <taxon>Viridiplantae</taxon>
        <taxon>Streptophyta</taxon>
        <taxon>Embryophyta</taxon>
        <taxon>Tracheophyta</taxon>
        <taxon>Spermatophyta</taxon>
        <taxon>Magnoliopsida</taxon>
        <taxon>eudicotyledons</taxon>
        <taxon>Gunneridae</taxon>
        <taxon>Pentapetalae</taxon>
        <taxon>rosids</taxon>
        <taxon>fabids</taxon>
        <taxon>Rosales</taxon>
        <taxon>Cannabaceae</taxon>
        <taxon>Cannabis</taxon>
    </lineage>
</organism>
<proteinExistence type="predicted"/>
<keyword evidence="4" id="KW-1185">Reference proteome</keyword>
<dbReference type="PANTHER" id="PTHR37610:SF97">
    <property type="entry name" value="RETROTRANSPOSON GAG DOMAIN-CONTAINING PROTEIN"/>
    <property type="match status" value="1"/>
</dbReference>
<evidence type="ECO:0000313" key="3">
    <source>
        <dbReference type="EnsemblPlants" id="cds.evm.model.06.1052"/>
    </source>
</evidence>
<reference evidence="3" key="1">
    <citation type="submission" date="2018-11" db="EMBL/GenBank/DDBJ databases">
        <authorList>
            <person name="Grassa J C."/>
        </authorList>
    </citation>
    <scope>NUCLEOTIDE SEQUENCE [LARGE SCALE GENOMIC DNA]</scope>
</reference>
<dbReference type="Gramene" id="evm.model.06.1052">
    <property type="protein sequence ID" value="cds.evm.model.06.1052"/>
    <property type="gene ID" value="evm.TU.06.1052"/>
</dbReference>
<evidence type="ECO:0000259" key="2">
    <source>
        <dbReference type="Pfam" id="PF14244"/>
    </source>
</evidence>
<feature type="region of interest" description="Disordered" evidence="1">
    <location>
        <begin position="1"/>
        <end position="39"/>
    </location>
</feature>
<accession>A0A803PSX4</accession>
<dbReference type="InterPro" id="IPR029472">
    <property type="entry name" value="Copia-like_N"/>
</dbReference>
<evidence type="ECO:0000256" key="1">
    <source>
        <dbReference type="SAM" id="MobiDB-lite"/>
    </source>
</evidence>
<dbReference type="EMBL" id="UZAU01000588">
    <property type="status" value="NOT_ANNOTATED_CDS"/>
    <property type="molecule type" value="Genomic_DNA"/>
</dbReference>
<sequence>MVRMRANFSATSTDLNTNQVDDAHPNSAPPTSQNSADIPPRVPVPVVATHHVHGDQPTYEDVRSPYYLSTVDHPELALVTPILIDRNFQPWTRDFKLFIGARNKMPFLDVSPEIKSSIMYLDTADDTAAEMWTELNNRFNQGNGPRIFELNESLTFLHQGDDSVSTYFTKRTAIWDEIHQLHPKIPCTCVAAARTQEYHNHDQVLQFLKGLNESYHVVRDQVLLLDPCPQLNKVFSMIVH</sequence>
<dbReference type="OMA" id="TIWYSKS"/>
<dbReference type="EnsemblPlants" id="evm.model.06.1052">
    <property type="protein sequence ID" value="cds.evm.model.06.1052"/>
    <property type="gene ID" value="evm.TU.06.1052"/>
</dbReference>
<name>A0A803PSX4_CANSA</name>
<feature type="compositionally biased region" description="Polar residues" evidence="1">
    <location>
        <begin position="8"/>
        <end position="20"/>
    </location>
</feature>
<dbReference type="PANTHER" id="PTHR37610">
    <property type="entry name" value="CCHC-TYPE DOMAIN-CONTAINING PROTEIN"/>
    <property type="match status" value="1"/>
</dbReference>
<reference evidence="3" key="2">
    <citation type="submission" date="2021-03" db="UniProtKB">
        <authorList>
            <consortium name="EnsemblPlants"/>
        </authorList>
    </citation>
    <scope>IDENTIFICATION</scope>
</reference>
<dbReference type="Proteomes" id="UP000596661">
    <property type="component" value="Chromosome 6"/>
</dbReference>